<sequence>MSMNEQMNHAEESILHTYNRFPVMFDHGEGCYLYDTEGKKYLDFAAGIAVNALGYHYPGYDDALKSQIDKLTHISNLYYNEPMSEAGEKLIKASGLSKAFFTNSGTEAIEGALKAARKYSYTKYGKEAGRFEIIAMNHSFHGRSMGALSVTGTEHYREPFEPLIGGVKFADFNDLESVKAQITDKTCAVITEVVQGEGGIYPAQKEFLEGLRALCDEKDIILIFDEIQCGMGRTGYYFAWQSYGVQPDVMTCAKALGCGVPVGAFVLGEKAAAASLVPGDHGTTYGGNPFVCAAVSKVFDIFEQDNILAHVQELTPYLEEKLDALVDKYPIVAARRGKGFMQGLVIEGTTVGSVVTKALANGLLVISAGSDVLRLVPPLVITKEHINEMIEKLEKSLA</sequence>
<dbReference type="Proteomes" id="UP000284242">
    <property type="component" value="Unassembled WGS sequence"/>
</dbReference>
<dbReference type="RefSeq" id="WP_119199916.1">
    <property type="nucleotide sequence ID" value="NZ_JAQDGF010000004.1"/>
</dbReference>
<comment type="caution">
    <text evidence="6">The sequence shown here is derived from an EMBL/GenBank/DDBJ whole genome shotgun (WGS) entry which is preliminary data.</text>
</comment>
<dbReference type="InterPro" id="IPR004636">
    <property type="entry name" value="AcOrn/SuccOrn_fam"/>
</dbReference>
<dbReference type="Pfam" id="PF00202">
    <property type="entry name" value="Aminotran_3"/>
    <property type="match status" value="1"/>
</dbReference>
<evidence type="ECO:0000256" key="5">
    <source>
        <dbReference type="HAMAP-Rule" id="MF_01107"/>
    </source>
</evidence>
<keyword evidence="3 5" id="KW-0808">Transferase</keyword>
<feature type="binding site" evidence="5">
    <location>
        <position position="143"/>
    </location>
    <ligand>
        <name>N(2)-acetyl-L-ornithine</name>
        <dbReference type="ChEBI" id="CHEBI:57805"/>
    </ligand>
</feature>
<dbReference type="Gene3D" id="3.90.1150.10">
    <property type="entry name" value="Aspartate Aminotransferase, domain 1"/>
    <property type="match status" value="1"/>
</dbReference>
<evidence type="ECO:0000256" key="4">
    <source>
        <dbReference type="ARBA" id="ARBA00022898"/>
    </source>
</evidence>
<protein>
    <recommendedName>
        <fullName evidence="5">Acetylornithine aminotransferase</fullName>
        <shortName evidence="5">ACOAT</shortName>
        <ecNumber evidence="5">2.6.1.11</ecNumber>
    </recommendedName>
</protein>
<dbReference type="PIRSF" id="PIRSF000521">
    <property type="entry name" value="Transaminase_4ab_Lys_Orn"/>
    <property type="match status" value="1"/>
</dbReference>
<dbReference type="GO" id="GO:0003992">
    <property type="term" value="F:N2-acetyl-L-ornithine:2-oxoglutarate 5-aminotransferase activity"/>
    <property type="evidence" value="ECO:0007669"/>
    <property type="project" value="UniProtKB-UniRule"/>
</dbReference>
<feature type="binding site" evidence="5">
    <location>
        <begin position="105"/>
        <end position="106"/>
    </location>
    <ligand>
        <name>pyridoxal 5'-phosphate</name>
        <dbReference type="ChEBI" id="CHEBI:597326"/>
    </ligand>
</feature>
<keyword evidence="4 5" id="KW-0663">Pyridoxal phosphate</keyword>
<comment type="subcellular location">
    <subcellularLocation>
        <location evidence="5">Cytoplasm</location>
    </subcellularLocation>
</comment>
<dbReference type="PANTHER" id="PTHR11986">
    <property type="entry name" value="AMINOTRANSFERASE CLASS III"/>
    <property type="match status" value="1"/>
</dbReference>
<proteinExistence type="inferred from homology"/>
<dbReference type="CDD" id="cd00610">
    <property type="entry name" value="OAT_like"/>
    <property type="match status" value="1"/>
</dbReference>
<comment type="catalytic activity">
    <reaction evidence="5">
        <text>N(2)-acetyl-L-ornithine + 2-oxoglutarate = N-acetyl-L-glutamate 5-semialdehyde + L-glutamate</text>
        <dbReference type="Rhea" id="RHEA:18049"/>
        <dbReference type="ChEBI" id="CHEBI:16810"/>
        <dbReference type="ChEBI" id="CHEBI:29123"/>
        <dbReference type="ChEBI" id="CHEBI:29985"/>
        <dbReference type="ChEBI" id="CHEBI:57805"/>
        <dbReference type="EC" id="2.6.1.11"/>
    </reaction>
</comment>
<dbReference type="UniPathway" id="UPA00068">
    <property type="reaction ID" value="UER00109"/>
</dbReference>
<dbReference type="GO" id="GO:0042802">
    <property type="term" value="F:identical protein binding"/>
    <property type="evidence" value="ECO:0007669"/>
    <property type="project" value="TreeGrafter"/>
</dbReference>
<feature type="binding site" evidence="5">
    <location>
        <position position="284"/>
    </location>
    <ligand>
        <name>pyridoxal 5'-phosphate</name>
        <dbReference type="ChEBI" id="CHEBI:597326"/>
    </ligand>
</feature>
<accession>A0A412KJ90</accession>
<dbReference type="NCBIfam" id="NF002325">
    <property type="entry name" value="PRK01278.1"/>
    <property type="match status" value="1"/>
</dbReference>
<comment type="subunit">
    <text evidence="5">Homodimer.</text>
</comment>
<dbReference type="InterPro" id="IPR005814">
    <property type="entry name" value="Aminotrans_3"/>
</dbReference>
<keyword evidence="5" id="KW-0963">Cytoplasm</keyword>
<dbReference type="AlphaFoldDB" id="A0A412KJ90"/>
<dbReference type="FunFam" id="3.40.640.10:FF:000004">
    <property type="entry name" value="Acetylornithine aminotransferase"/>
    <property type="match status" value="1"/>
</dbReference>
<dbReference type="NCBIfam" id="TIGR00707">
    <property type="entry name" value="argD"/>
    <property type="match status" value="1"/>
</dbReference>
<organism evidence="6 7">
    <name type="scientific">Blautia obeum</name>
    <dbReference type="NCBI Taxonomy" id="40520"/>
    <lineage>
        <taxon>Bacteria</taxon>
        <taxon>Bacillati</taxon>
        <taxon>Bacillota</taxon>
        <taxon>Clostridia</taxon>
        <taxon>Lachnospirales</taxon>
        <taxon>Lachnospiraceae</taxon>
        <taxon>Blautia</taxon>
    </lineage>
</organism>
<dbReference type="EMBL" id="QRVV01000099">
    <property type="protein sequence ID" value="RGS68738.1"/>
    <property type="molecule type" value="Genomic_DNA"/>
</dbReference>
<dbReference type="SUPFAM" id="SSF53383">
    <property type="entry name" value="PLP-dependent transferases"/>
    <property type="match status" value="1"/>
</dbReference>
<evidence type="ECO:0000313" key="6">
    <source>
        <dbReference type="EMBL" id="RGS68738.1"/>
    </source>
</evidence>
<comment type="miscellaneous">
    <text evidence="5">May also have succinyldiaminopimelate aminotransferase activity, thus carrying out the corresponding step in lysine biosynthesis.</text>
</comment>
<evidence type="ECO:0000256" key="1">
    <source>
        <dbReference type="ARBA" id="ARBA00022576"/>
    </source>
</evidence>
<dbReference type="PROSITE" id="PS00600">
    <property type="entry name" value="AA_TRANSFER_CLASS_3"/>
    <property type="match status" value="1"/>
</dbReference>
<keyword evidence="5" id="KW-0055">Arginine biosynthesis</keyword>
<dbReference type="InterPro" id="IPR015424">
    <property type="entry name" value="PyrdxlP-dep_Trfase"/>
</dbReference>
<dbReference type="InterPro" id="IPR050103">
    <property type="entry name" value="Class-III_PLP-dep_AT"/>
</dbReference>
<dbReference type="InterPro" id="IPR049704">
    <property type="entry name" value="Aminotrans_3_PPA_site"/>
</dbReference>
<dbReference type="GO" id="GO:0006526">
    <property type="term" value="P:L-arginine biosynthetic process"/>
    <property type="evidence" value="ECO:0007669"/>
    <property type="project" value="UniProtKB-UniRule"/>
</dbReference>
<dbReference type="InterPro" id="IPR015422">
    <property type="entry name" value="PyrdxlP-dep_Trfase_small"/>
</dbReference>
<reference evidence="6 7" key="1">
    <citation type="submission" date="2018-08" db="EMBL/GenBank/DDBJ databases">
        <title>A genome reference for cultivated species of the human gut microbiota.</title>
        <authorList>
            <person name="Zou Y."/>
            <person name="Xue W."/>
            <person name="Luo G."/>
        </authorList>
    </citation>
    <scope>NUCLEOTIDE SEQUENCE [LARGE SCALE GENOMIC DNA]</scope>
    <source>
        <strain evidence="6 7">AF21-24</strain>
    </source>
</reference>
<feature type="binding site" evidence="5">
    <location>
        <position position="140"/>
    </location>
    <ligand>
        <name>pyridoxal 5'-phosphate</name>
        <dbReference type="ChEBI" id="CHEBI:597326"/>
    </ligand>
</feature>
<dbReference type="GO" id="GO:0030170">
    <property type="term" value="F:pyridoxal phosphate binding"/>
    <property type="evidence" value="ECO:0007669"/>
    <property type="project" value="InterPro"/>
</dbReference>
<keyword evidence="2 5" id="KW-0028">Amino-acid biosynthesis</keyword>
<feature type="modified residue" description="N6-(pyridoxal phosphate)lysine" evidence="5">
    <location>
        <position position="254"/>
    </location>
</feature>
<dbReference type="InterPro" id="IPR015421">
    <property type="entry name" value="PyrdxlP-dep_Trfase_major"/>
</dbReference>
<comment type="cofactor">
    <cofactor evidence="5">
        <name>pyridoxal 5'-phosphate</name>
        <dbReference type="ChEBI" id="CHEBI:597326"/>
    </cofactor>
    <text evidence="5">Binds 1 pyridoxal phosphate per subunit.</text>
</comment>
<dbReference type="GO" id="GO:0005737">
    <property type="term" value="C:cytoplasm"/>
    <property type="evidence" value="ECO:0007669"/>
    <property type="project" value="UniProtKB-SubCell"/>
</dbReference>
<evidence type="ECO:0000256" key="2">
    <source>
        <dbReference type="ARBA" id="ARBA00022605"/>
    </source>
</evidence>
<dbReference type="Gene3D" id="3.40.640.10">
    <property type="entry name" value="Type I PLP-dependent aspartate aminotransferase-like (Major domain)"/>
    <property type="match status" value="1"/>
</dbReference>
<name>A0A412KJ90_9FIRM</name>
<dbReference type="EC" id="2.6.1.11" evidence="5"/>
<feature type="binding site" evidence="5">
    <location>
        <position position="283"/>
    </location>
    <ligand>
        <name>N(2)-acetyl-L-ornithine</name>
        <dbReference type="ChEBI" id="CHEBI:57805"/>
    </ligand>
</feature>
<dbReference type="PANTHER" id="PTHR11986:SF79">
    <property type="entry name" value="ACETYLORNITHINE AMINOTRANSFERASE, MITOCHONDRIAL"/>
    <property type="match status" value="1"/>
</dbReference>
<dbReference type="HAMAP" id="MF_01107">
    <property type="entry name" value="ArgD_aminotrans_3"/>
    <property type="match status" value="1"/>
</dbReference>
<evidence type="ECO:0000256" key="3">
    <source>
        <dbReference type="ARBA" id="ARBA00022679"/>
    </source>
</evidence>
<keyword evidence="1 5" id="KW-0032">Aminotransferase</keyword>
<feature type="binding site" evidence="5">
    <location>
        <begin position="225"/>
        <end position="228"/>
    </location>
    <ligand>
        <name>pyridoxal 5'-phosphate</name>
        <dbReference type="ChEBI" id="CHEBI:597326"/>
    </ligand>
</feature>
<evidence type="ECO:0000313" key="7">
    <source>
        <dbReference type="Proteomes" id="UP000284242"/>
    </source>
</evidence>
<comment type="similarity">
    <text evidence="5">Belongs to the class-III pyridoxal-phosphate-dependent aminotransferase family. ArgD subfamily.</text>
</comment>
<comment type="pathway">
    <text evidence="5">Amino-acid biosynthesis; L-arginine biosynthesis; N(2)-acetyl-L-ornithine from L-glutamate: step 4/4.</text>
</comment>
<gene>
    <name evidence="5" type="primary">argD</name>
    <name evidence="6" type="ORF">DWX77_15860</name>
</gene>